<protein>
    <recommendedName>
        <fullName evidence="5">Bowman-Birk serine protease inhibitors family domain-containing protein</fullName>
    </recommendedName>
</protein>
<dbReference type="OrthoDB" id="10289343at2759"/>
<feature type="compositionally biased region" description="Low complexity" evidence="1">
    <location>
        <begin position="20"/>
        <end position="36"/>
    </location>
</feature>
<comment type="caution">
    <text evidence="3">The sequence shown here is derived from an EMBL/GenBank/DDBJ whole genome shotgun (WGS) entry which is preliminary data.</text>
</comment>
<evidence type="ECO:0000256" key="1">
    <source>
        <dbReference type="SAM" id="MobiDB-lite"/>
    </source>
</evidence>
<proteinExistence type="predicted"/>
<dbReference type="EMBL" id="SPHZ02000010">
    <property type="protein sequence ID" value="KAF0895740.1"/>
    <property type="molecule type" value="Genomic_DNA"/>
</dbReference>
<gene>
    <name evidence="3" type="ORF">E2562_014349</name>
</gene>
<keyword evidence="4" id="KW-1185">Reference proteome</keyword>
<accession>A0A6G1C6D2</accession>
<organism evidence="3 4">
    <name type="scientific">Oryza meyeriana var. granulata</name>
    <dbReference type="NCBI Taxonomy" id="110450"/>
    <lineage>
        <taxon>Eukaryota</taxon>
        <taxon>Viridiplantae</taxon>
        <taxon>Streptophyta</taxon>
        <taxon>Embryophyta</taxon>
        <taxon>Tracheophyta</taxon>
        <taxon>Spermatophyta</taxon>
        <taxon>Magnoliopsida</taxon>
        <taxon>Liliopsida</taxon>
        <taxon>Poales</taxon>
        <taxon>Poaceae</taxon>
        <taxon>BOP clade</taxon>
        <taxon>Oryzoideae</taxon>
        <taxon>Oryzeae</taxon>
        <taxon>Oryzinae</taxon>
        <taxon>Oryza</taxon>
        <taxon>Oryza meyeriana</taxon>
    </lineage>
</organism>
<evidence type="ECO:0000313" key="4">
    <source>
        <dbReference type="Proteomes" id="UP000479710"/>
    </source>
</evidence>
<dbReference type="Proteomes" id="UP000479710">
    <property type="component" value="Unassembled WGS sequence"/>
</dbReference>
<evidence type="ECO:0008006" key="5">
    <source>
        <dbReference type="Google" id="ProtNLM"/>
    </source>
</evidence>
<reference evidence="3 4" key="1">
    <citation type="submission" date="2019-11" db="EMBL/GenBank/DDBJ databases">
        <title>Whole genome sequence of Oryza granulata.</title>
        <authorList>
            <person name="Li W."/>
        </authorList>
    </citation>
    <scope>NUCLEOTIDE SEQUENCE [LARGE SCALE GENOMIC DNA]</scope>
    <source>
        <strain evidence="4">cv. Menghai</strain>
        <tissue evidence="3">Leaf</tissue>
    </source>
</reference>
<evidence type="ECO:0000313" key="3">
    <source>
        <dbReference type="EMBL" id="KAF0895740.1"/>
    </source>
</evidence>
<feature type="chain" id="PRO_5026283147" description="Bowman-Birk serine protease inhibitors family domain-containing protein" evidence="2">
    <location>
        <begin position="25"/>
        <end position="104"/>
    </location>
</feature>
<name>A0A6G1C6D2_9ORYZ</name>
<feature type="signal peptide" evidence="2">
    <location>
        <begin position="1"/>
        <end position="24"/>
    </location>
</feature>
<evidence type="ECO:0000256" key="2">
    <source>
        <dbReference type="SAM" id="SignalP"/>
    </source>
</evidence>
<sequence>MAIRRIEVTMVVVQLLATAAETSSSEPATGSSTSAADGRDMASMLDGDCIPNCQVCWPFERTNCCDPDNYVCSYNPAVDPMHMQDWCMPRNYWDGSNVYGCVSE</sequence>
<keyword evidence="2" id="KW-0732">Signal</keyword>
<dbReference type="AlphaFoldDB" id="A0A6G1C6D2"/>
<feature type="region of interest" description="Disordered" evidence="1">
    <location>
        <begin position="20"/>
        <end position="39"/>
    </location>
</feature>